<dbReference type="AlphaFoldDB" id="A0ABC8UVW2"/>
<dbReference type="EMBL" id="CAUOFW020009242">
    <property type="protein sequence ID" value="CAK9185216.1"/>
    <property type="molecule type" value="Genomic_DNA"/>
</dbReference>
<organism evidence="1 2">
    <name type="scientific">Ilex paraguariensis</name>
    <name type="common">yerba mate</name>
    <dbReference type="NCBI Taxonomy" id="185542"/>
    <lineage>
        <taxon>Eukaryota</taxon>
        <taxon>Viridiplantae</taxon>
        <taxon>Streptophyta</taxon>
        <taxon>Embryophyta</taxon>
        <taxon>Tracheophyta</taxon>
        <taxon>Spermatophyta</taxon>
        <taxon>Magnoliopsida</taxon>
        <taxon>eudicotyledons</taxon>
        <taxon>Gunneridae</taxon>
        <taxon>Pentapetalae</taxon>
        <taxon>asterids</taxon>
        <taxon>campanulids</taxon>
        <taxon>Aquifoliales</taxon>
        <taxon>Aquifoliaceae</taxon>
        <taxon>Ilex</taxon>
    </lineage>
</organism>
<dbReference type="InterPro" id="IPR043502">
    <property type="entry name" value="DNA/RNA_pol_sf"/>
</dbReference>
<sequence>MIESEESFIHLALQASDPFQFLAKVLSNERVSDLERIRGLNRVPATQDASASAYQIRSYLLLNAEMGRRMNLLPPPEKNLG</sequence>
<accession>A0ABC8UVW2</accession>
<comment type="caution">
    <text evidence="1">The sequence shown here is derived from an EMBL/GenBank/DDBJ whole genome shotgun (WGS) entry which is preliminary data.</text>
</comment>
<gene>
    <name evidence="1" type="ORF">ILEXP_LOCUS55600</name>
</gene>
<proteinExistence type="predicted"/>
<evidence type="ECO:0000313" key="2">
    <source>
        <dbReference type="Proteomes" id="UP001642360"/>
    </source>
</evidence>
<name>A0ABC8UVW2_9AQUA</name>
<dbReference type="SUPFAM" id="SSF56672">
    <property type="entry name" value="DNA/RNA polymerases"/>
    <property type="match status" value="1"/>
</dbReference>
<keyword evidence="2" id="KW-1185">Reference proteome</keyword>
<dbReference type="Proteomes" id="UP001642360">
    <property type="component" value="Unassembled WGS sequence"/>
</dbReference>
<reference evidence="1 2" key="1">
    <citation type="submission" date="2024-02" db="EMBL/GenBank/DDBJ databases">
        <authorList>
            <person name="Vignale AGUSTIN F."/>
            <person name="Sosa J E."/>
            <person name="Modenutti C."/>
        </authorList>
    </citation>
    <scope>NUCLEOTIDE SEQUENCE [LARGE SCALE GENOMIC DNA]</scope>
</reference>
<protein>
    <submittedName>
        <fullName evidence="1">Uncharacterized protein</fullName>
    </submittedName>
</protein>
<evidence type="ECO:0000313" key="1">
    <source>
        <dbReference type="EMBL" id="CAK9185216.1"/>
    </source>
</evidence>